<keyword evidence="2" id="KW-1185">Reference proteome</keyword>
<dbReference type="Proteomes" id="UP000282106">
    <property type="component" value="Unassembled WGS sequence"/>
</dbReference>
<reference evidence="1 2" key="1">
    <citation type="submission" date="2018-10" db="EMBL/GenBank/DDBJ databases">
        <authorList>
            <person name="Chen W.-M."/>
        </authorList>
    </citation>
    <scope>NUCLEOTIDE SEQUENCE [LARGE SCALE GENOMIC DNA]</scope>
    <source>
        <strain evidence="1 2">THS-13</strain>
    </source>
</reference>
<evidence type="ECO:0000313" key="2">
    <source>
        <dbReference type="Proteomes" id="UP000282106"/>
    </source>
</evidence>
<organism evidence="1 2">
    <name type="scientific">Stagnimonas aquatica</name>
    <dbReference type="NCBI Taxonomy" id="2689987"/>
    <lineage>
        <taxon>Bacteria</taxon>
        <taxon>Pseudomonadati</taxon>
        <taxon>Pseudomonadota</taxon>
        <taxon>Gammaproteobacteria</taxon>
        <taxon>Nevskiales</taxon>
        <taxon>Nevskiaceae</taxon>
        <taxon>Stagnimonas</taxon>
    </lineage>
</organism>
<proteinExistence type="predicted"/>
<sequence length="67" mass="6823">MKSENLFMAMDALIGTPLILIAAIVLAPLFGLALLGAAGRELLAAALHLQRSPKASASCAVASSSHH</sequence>
<protein>
    <submittedName>
        <fullName evidence="1">Uncharacterized protein</fullName>
    </submittedName>
</protein>
<comment type="caution">
    <text evidence="1">The sequence shown here is derived from an EMBL/GenBank/DDBJ whole genome shotgun (WGS) entry which is preliminary data.</text>
</comment>
<dbReference type="InParanoid" id="A0A3N0VDI4"/>
<gene>
    <name evidence="1" type="ORF">ED208_07400</name>
</gene>
<accession>A0A3N0VDI4</accession>
<evidence type="ECO:0000313" key="1">
    <source>
        <dbReference type="EMBL" id="ROH90809.1"/>
    </source>
</evidence>
<name>A0A3N0VDI4_9GAMM</name>
<dbReference type="AlphaFoldDB" id="A0A3N0VDI4"/>
<dbReference type="RefSeq" id="WP_123211263.1">
    <property type="nucleotide sequence ID" value="NZ_RJVO01000003.1"/>
</dbReference>
<dbReference type="EMBL" id="RJVO01000003">
    <property type="protein sequence ID" value="ROH90809.1"/>
    <property type="molecule type" value="Genomic_DNA"/>
</dbReference>